<dbReference type="InterPro" id="IPR058626">
    <property type="entry name" value="MdtA-like_b-barrel"/>
</dbReference>
<dbReference type="InterPro" id="IPR058625">
    <property type="entry name" value="MdtA-like_BSH"/>
</dbReference>
<organism evidence="12 13">
    <name type="scientific">Muricoccus nepalensis</name>
    <dbReference type="NCBI Taxonomy" id="1854500"/>
    <lineage>
        <taxon>Bacteria</taxon>
        <taxon>Pseudomonadati</taxon>
        <taxon>Pseudomonadota</taxon>
        <taxon>Alphaproteobacteria</taxon>
        <taxon>Acetobacterales</taxon>
        <taxon>Roseomonadaceae</taxon>
        <taxon>Muricoccus</taxon>
    </lineage>
</organism>
<evidence type="ECO:0000256" key="5">
    <source>
        <dbReference type="ARBA" id="ARBA00022519"/>
    </source>
</evidence>
<dbReference type="RefSeq" id="WP_140880919.1">
    <property type="nucleotide sequence ID" value="NZ_RCZP01000001.1"/>
</dbReference>
<dbReference type="SUPFAM" id="SSF111369">
    <property type="entry name" value="HlyD-like secretion proteins"/>
    <property type="match status" value="1"/>
</dbReference>
<reference evidence="12 13" key="1">
    <citation type="journal article" date="2019" name="Environ. Microbiol.">
        <title>Species interactions and distinct microbial communities in high Arctic permafrost affected cryosols are associated with the CH4 and CO2 gas fluxes.</title>
        <authorList>
            <person name="Altshuler I."/>
            <person name="Hamel J."/>
            <person name="Turney S."/>
            <person name="Magnuson E."/>
            <person name="Levesque R."/>
            <person name="Greer C."/>
            <person name="Whyte L.G."/>
        </authorList>
    </citation>
    <scope>NUCLEOTIDE SEQUENCE [LARGE SCALE GENOMIC DNA]</scope>
    <source>
        <strain evidence="12 13">S9.3B</strain>
    </source>
</reference>
<feature type="region of interest" description="Disordered" evidence="7">
    <location>
        <begin position="408"/>
        <end position="442"/>
    </location>
</feature>
<accession>A0A502GIS0</accession>
<evidence type="ECO:0000259" key="11">
    <source>
        <dbReference type="Pfam" id="PF25967"/>
    </source>
</evidence>
<dbReference type="Pfam" id="PF25944">
    <property type="entry name" value="Beta-barrel_RND"/>
    <property type="match status" value="1"/>
</dbReference>
<feature type="domain" description="Multidrug resistance protein MdtA-like alpha-helical hairpin" evidence="8">
    <location>
        <begin position="147"/>
        <end position="215"/>
    </location>
</feature>
<evidence type="ECO:0000259" key="8">
    <source>
        <dbReference type="Pfam" id="PF25876"/>
    </source>
</evidence>
<dbReference type="OrthoDB" id="9783047at2"/>
<feature type="compositionally biased region" description="Low complexity" evidence="7">
    <location>
        <begin position="41"/>
        <end position="60"/>
    </location>
</feature>
<feature type="domain" description="Multidrug resistance protein MdtA-like beta-barrel" evidence="10">
    <location>
        <begin position="253"/>
        <end position="338"/>
    </location>
</feature>
<evidence type="ECO:0000256" key="3">
    <source>
        <dbReference type="ARBA" id="ARBA00022448"/>
    </source>
</evidence>
<evidence type="ECO:0000256" key="2">
    <source>
        <dbReference type="ARBA" id="ARBA00009477"/>
    </source>
</evidence>
<comment type="subcellular location">
    <subcellularLocation>
        <location evidence="1">Cell membrane</location>
    </subcellularLocation>
</comment>
<dbReference type="Gene3D" id="2.40.50.100">
    <property type="match status" value="1"/>
</dbReference>
<comment type="caution">
    <text evidence="12">The sequence shown here is derived from an EMBL/GenBank/DDBJ whole genome shotgun (WGS) entry which is preliminary data.</text>
</comment>
<feature type="domain" description="Multidrug resistance protein MdtA-like barrel-sandwich hybrid" evidence="9">
    <location>
        <begin position="107"/>
        <end position="249"/>
    </location>
</feature>
<keyword evidence="5" id="KW-0997">Cell inner membrane</keyword>
<comment type="similarity">
    <text evidence="2">Belongs to the membrane fusion protein (MFP) (TC 8.A.1) family.</text>
</comment>
<dbReference type="GO" id="GO:0030313">
    <property type="term" value="C:cell envelope"/>
    <property type="evidence" value="ECO:0007669"/>
    <property type="project" value="UniProtKB-SubCell"/>
</dbReference>
<keyword evidence="4" id="KW-1003">Cell membrane</keyword>
<dbReference type="AlphaFoldDB" id="A0A502GIS0"/>
<dbReference type="Gene3D" id="2.40.30.170">
    <property type="match status" value="1"/>
</dbReference>
<evidence type="ECO:0000256" key="7">
    <source>
        <dbReference type="SAM" id="MobiDB-lite"/>
    </source>
</evidence>
<gene>
    <name evidence="12" type="ORF">EAH89_01115</name>
</gene>
<evidence type="ECO:0000259" key="10">
    <source>
        <dbReference type="Pfam" id="PF25944"/>
    </source>
</evidence>
<dbReference type="Pfam" id="PF25876">
    <property type="entry name" value="HH_MFP_RND"/>
    <property type="match status" value="1"/>
</dbReference>
<dbReference type="EMBL" id="RCZP01000001">
    <property type="protein sequence ID" value="TPG61190.1"/>
    <property type="molecule type" value="Genomic_DNA"/>
</dbReference>
<dbReference type="NCBIfam" id="TIGR01730">
    <property type="entry name" value="RND_mfp"/>
    <property type="match status" value="1"/>
</dbReference>
<dbReference type="Pfam" id="PF25917">
    <property type="entry name" value="BSH_RND"/>
    <property type="match status" value="1"/>
</dbReference>
<dbReference type="FunFam" id="2.40.420.20:FF:000001">
    <property type="entry name" value="Efflux RND transporter periplasmic adaptor subunit"/>
    <property type="match status" value="1"/>
</dbReference>
<proteinExistence type="inferred from homology"/>
<evidence type="ECO:0000256" key="6">
    <source>
        <dbReference type="ARBA" id="ARBA00023136"/>
    </source>
</evidence>
<keyword evidence="13" id="KW-1185">Reference proteome</keyword>
<name>A0A502GIS0_9PROT</name>
<dbReference type="GO" id="GO:1990281">
    <property type="term" value="C:efflux pump complex"/>
    <property type="evidence" value="ECO:0007669"/>
    <property type="project" value="TreeGrafter"/>
</dbReference>
<keyword evidence="3" id="KW-0813">Transport</keyword>
<dbReference type="Proteomes" id="UP000317078">
    <property type="component" value="Unassembled WGS sequence"/>
</dbReference>
<dbReference type="Pfam" id="PF25967">
    <property type="entry name" value="RND-MFP_C"/>
    <property type="match status" value="1"/>
</dbReference>
<dbReference type="Gene3D" id="2.40.420.20">
    <property type="match status" value="1"/>
</dbReference>
<dbReference type="InterPro" id="IPR006143">
    <property type="entry name" value="RND_pump_MFP"/>
</dbReference>
<dbReference type="InterPro" id="IPR058624">
    <property type="entry name" value="MdtA-like_HH"/>
</dbReference>
<evidence type="ECO:0000256" key="4">
    <source>
        <dbReference type="ARBA" id="ARBA00022475"/>
    </source>
</evidence>
<evidence type="ECO:0000256" key="1">
    <source>
        <dbReference type="ARBA" id="ARBA00004236"/>
    </source>
</evidence>
<dbReference type="InterPro" id="IPR058627">
    <property type="entry name" value="MdtA-like_C"/>
</dbReference>
<feature type="domain" description="Multidrug resistance protein MdtA-like C-terminal permuted SH3" evidence="11">
    <location>
        <begin position="343"/>
        <end position="402"/>
    </location>
</feature>
<dbReference type="Gene3D" id="1.10.287.470">
    <property type="entry name" value="Helix hairpin bin"/>
    <property type="match status" value="1"/>
</dbReference>
<feature type="compositionally biased region" description="Gly residues" evidence="7">
    <location>
        <begin position="61"/>
        <end position="78"/>
    </location>
</feature>
<sequence length="442" mass="46098">MRRRFGWLLALVVLAGAGGAGWWWWENRDARDPSAARDQMQAQGPQGQSAGQGPGAARQRGAGGGAGSGRGGRPGGGIPVPVTVAEAAQRDVALTVDALGTVLPLESVVVRTQLDGQLMEVNFREGQEVAKGEVLARIDDRAAQAALQQAEGKRAYDQAQLANARVDLQRYQGLAQGAGVTRQQLDTQRAQVAMLEAQVRQDDAAIDQARTQLGFATIRAPLAGRVGIRQVDPGNIVRGSDTNGIVTVTQMAPIGVSFTLPQQELPRLLRALAAGPVPVETLPGPSSSAGSAPVARGTVLTVDNAVDATTGTIKAKAVFPNEERALWPGAFVNLRLRIEVVPQATVVPLVSVQRGPDGTYAFVVKEDRTVEQRPVTIGQMTQSDAVVQSGLRPGERVVTSGGLRLSAGTTVALADDAPPGRPPGGRPRRTADAQAPGSGTPN</sequence>
<keyword evidence="6" id="KW-0472">Membrane</keyword>
<feature type="region of interest" description="Disordered" evidence="7">
    <location>
        <begin position="33"/>
        <end position="80"/>
    </location>
</feature>
<dbReference type="PANTHER" id="PTHR30469">
    <property type="entry name" value="MULTIDRUG RESISTANCE PROTEIN MDTA"/>
    <property type="match status" value="1"/>
</dbReference>
<protein>
    <submittedName>
        <fullName evidence="12">Efflux RND transporter periplasmic adaptor subunit</fullName>
    </submittedName>
</protein>
<evidence type="ECO:0000259" key="9">
    <source>
        <dbReference type="Pfam" id="PF25917"/>
    </source>
</evidence>
<dbReference type="GO" id="GO:0015562">
    <property type="term" value="F:efflux transmembrane transporter activity"/>
    <property type="evidence" value="ECO:0007669"/>
    <property type="project" value="TreeGrafter"/>
</dbReference>
<evidence type="ECO:0000313" key="12">
    <source>
        <dbReference type="EMBL" id="TPG61190.1"/>
    </source>
</evidence>
<evidence type="ECO:0000313" key="13">
    <source>
        <dbReference type="Proteomes" id="UP000317078"/>
    </source>
</evidence>
<dbReference type="PANTHER" id="PTHR30469:SF36">
    <property type="entry name" value="BLL3903 PROTEIN"/>
    <property type="match status" value="1"/>
</dbReference>